<organism evidence="4 5">
    <name type="scientific">Cymbomonas tetramitiformis</name>
    <dbReference type="NCBI Taxonomy" id="36881"/>
    <lineage>
        <taxon>Eukaryota</taxon>
        <taxon>Viridiplantae</taxon>
        <taxon>Chlorophyta</taxon>
        <taxon>Pyramimonadophyceae</taxon>
        <taxon>Pyramimonadales</taxon>
        <taxon>Pyramimonadaceae</taxon>
        <taxon>Cymbomonas</taxon>
    </lineage>
</organism>
<dbReference type="PANTHER" id="PTHR46565">
    <property type="entry name" value="COLD SHOCK DOMAIN PROTEIN 2"/>
    <property type="match status" value="1"/>
</dbReference>
<proteinExistence type="predicted"/>
<keyword evidence="5" id="KW-1185">Reference proteome</keyword>
<dbReference type="PANTHER" id="PTHR46565:SF20">
    <property type="entry name" value="COLD SHOCK DOMAIN-CONTAINING PROTEIN 4"/>
    <property type="match status" value="1"/>
</dbReference>
<evidence type="ECO:0000313" key="5">
    <source>
        <dbReference type="Proteomes" id="UP001190700"/>
    </source>
</evidence>
<dbReference type="Gene3D" id="2.40.50.140">
    <property type="entry name" value="Nucleic acid-binding proteins"/>
    <property type="match status" value="1"/>
</dbReference>
<keyword evidence="2" id="KW-0812">Transmembrane</keyword>
<dbReference type="Pfam" id="PF00313">
    <property type="entry name" value="CSD"/>
    <property type="match status" value="1"/>
</dbReference>
<feature type="domain" description="CSD" evidence="3">
    <location>
        <begin position="449"/>
        <end position="520"/>
    </location>
</feature>
<gene>
    <name evidence="4" type="ORF">CYMTET_32801</name>
</gene>
<dbReference type="InterPro" id="IPR002059">
    <property type="entry name" value="CSP_DNA-bd"/>
</dbReference>
<keyword evidence="2" id="KW-1133">Transmembrane helix</keyword>
<dbReference type="AlphaFoldDB" id="A0AAE0FEC8"/>
<evidence type="ECO:0000256" key="1">
    <source>
        <dbReference type="SAM" id="MobiDB-lite"/>
    </source>
</evidence>
<dbReference type="EMBL" id="LGRX02019782">
    <property type="protein sequence ID" value="KAK3258144.1"/>
    <property type="molecule type" value="Genomic_DNA"/>
</dbReference>
<dbReference type="SUPFAM" id="SSF50249">
    <property type="entry name" value="Nucleic acid-binding proteins"/>
    <property type="match status" value="1"/>
</dbReference>
<accession>A0AAE0FEC8</accession>
<dbReference type="InterPro" id="IPR011129">
    <property type="entry name" value="CSD"/>
</dbReference>
<dbReference type="InterPro" id="IPR012340">
    <property type="entry name" value="NA-bd_OB-fold"/>
</dbReference>
<dbReference type="SMART" id="SM00357">
    <property type="entry name" value="CSP"/>
    <property type="match status" value="1"/>
</dbReference>
<evidence type="ECO:0000256" key="2">
    <source>
        <dbReference type="SAM" id="Phobius"/>
    </source>
</evidence>
<evidence type="ECO:0000259" key="3">
    <source>
        <dbReference type="PROSITE" id="PS51857"/>
    </source>
</evidence>
<dbReference type="GO" id="GO:0003676">
    <property type="term" value="F:nucleic acid binding"/>
    <property type="evidence" value="ECO:0007669"/>
    <property type="project" value="InterPro"/>
</dbReference>
<protein>
    <recommendedName>
        <fullName evidence="3">CSD domain-containing protein</fullName>
    </recommendedName>
</protein>
<name>A0AAE0FEC8_9CHLO</name>
<reference evidence="4 5" key="1">
    <citation type="journal article" date="2015" name="Genome Biol. Evol.">
        <title>Comparative Genomics of a Bacterivorous Green Alga Reveals Evolutionary Causalities and Consequences of Phago-Mixotrophic Mode of Nutrition.</title>
        <authorList>
            <person name="Burns J.A."/>
            <person name="Paasch A."/>
            <person name="Narechania A."/>
            <person name="Kim E."/>
        </authorList>
    </citation>
    <scope>NUCLEOTIDE SEQUENCE [LARGE SCALE GENOMIC DNA]</scope>
    <source>
        <strain evidence="4 5">PLY_AMNH</strain>
    </source>
</reference>
<feature type="transmembrane region" description="Helical" evidence="2">
    <location>
        <begin position="7"/>
        <end position="25"/>
    </location>
</feature>
<comment type="caution">
    <text evidence="4">The sequence shown here is derived from an EMBL/GenBank/DDBJ whole genome shotgun (WGS) entry which is preliminary data.</text>
</comment>
<sequence>MNVLRTGFFGLLLFVCVSFVSYIYYAHTPDNIDKQSSDEVLYKAIIRDALEDPVVQQKLAAVMKEAVSSRVKRPEAAGGLANVIPLAAPVGADQILPRTVSPPTPRARSLPWPEEQGSPSNEESYSSYVSEVEMGDMVVRKVAPDENKNCPHANTSNVAAPDIDRVVLTSYFTSKKDPQRFSRTTGLPRWTQTNNFAYIQKWYESVVRLELRAVIFHDGLGDDFTSNYTTPLITFIQVRLSTGLSGVDERWFVYHHYLRQHNYRYALMTDISDVILDKNPFDFMESTAHQNDLWVGSEKMAGQLSGSRWMVNKYNKCYGGLIDQGVVYNCGIVGGKREHLIRLFEHVECEMRTMAKFRAMKEEMCDMVVFSHVYNHYLSTSTPQHRRSRIFTGGPFHSEYKTKAPPGTGKYYIIHKRPAAMYASSRQYRSTYVVSAVDSKGVGQLADGRYAGNVKFFHQRQGFGFIIPEDKETFGDKDVFVHHKSISGVDGERHILLEDEAVEFGYELQDGKFQALEVTGPDNLTFKGATRVKCGEWIRSPVIEGETSEGAK</sequence>
<keyword evidence="2" id="KW-0472">Membrane</keyword>
<dbReference type="Proteomes" id="UP001190700">
    <property type="component" value="Unassembled WGS sequence"/>
</dbReference>
<evidence type="ECO:0000313" key="4">
    <source>
        <dbReference type="EMBL" id="KAK3258144.1"/>
    </source>
</evidence>
<dbReference type="PROSITE" id="PS51857">
    <property type="entry name" value="CSD_2"/>
    <property type="match status" value="1"/>
</dbReference>
<feature type="region of interest" description="Disordered" evidence="1">
    <location>
        <begin position="95"/>
        <end position="126"/>
    </location>
</feature>